<dbReference type="SUPFAM" id="SSF53335">
    <property type="entry name" value="S-adenosyl-L-methionine-dependent methyltransferases"/>
    <property type="match status" value="1"/>
</dbReference>
<protein>
    <submittedName>
        <fullName evidence="5">Phospholipid N-methyltransferase</fullName>
    </submittedName>
</protein>
<keyword evidence="6" id="KW-1185">Reference proteome</keyword>
<keyword evidence="3" id="KW-0949">S-adenosyl-L-methionine</keyword>
<evidence type="ECO:0000256" key="3">
    <source>
        <dbReference type="ARBA" id="ARBA00022691"/>
    </source>
</evidence>
<reference evidence="5 6" key="1">
    <citation type="submission" date="2016-10" db="EMBL/GenBank/DDBJ databases">
        <authorList>
            <person name="de Groot N.N."/>
        </authorList>
    </citation>
    <scope>NUCLEOTIDE SEQUENCE [LARGE SCALE GENOMIC DNA]</scope>
    <source>
        <strain evidence="5 6">CGMCC 4.3143</strain>
    </source>
</reference>
<dbReference type="Pfam" id="PF00398">
    <property type="entry name" value="RrnaAD"/>
    <property type="match status" value="1"/>
</dbReference>
<dbReference type="GO" id="GO:0008168">
    <property type="term" value="F:methyltransferase activity"/>
    <property type="evidence" value="ECO:0007669"/>
    <property type="project" value="UniProtKB-KW"/>
</dbReference>
<dbReference type="Gene3D" id="3.40.50.150">
    <property type="entry name" value="Vaccinia Virus protein VP39"/>
    <property type="match status" value="1"/>
</dbReference>
<proteinExistence type="predicted"/>
<evidence type="ECO:0000256" key="4">
    <source>
        <dbReference type="ARBA" id="ARBA00022884"/>
    </source>
</evidence>
<dbReference type="RefSeq" id="WP_093081479.1">
    <property type="nucleotide sequence ID" value="NZ_FNBE01000006.1"/>
</dbReference>
<accession>A0A1G7MQ86</accession>
<dbReference type="InterPro" id="IPR001737">
    <property type="entry name" value="KsgA/Erm"/>
</dbReference>
<dbReference type="Proteomes" id="UP000198967">
    <property type="component" value="Unassembled WGS sequence"/>
</dbReference>
<dbReference type="GO" id="GO:0003723">
    <property type="term" value="F:RNA binding"/>
    <property type="evidence" value="ECO:0007669"/>
    <property type="project" value="UniProtKB-KW"/>
</dbReference>
<dbReference type="InterPro" id="IPR029063">
    <property type="entry name" value="SAM-dependent_MTases_sf"/>
</dbReference>
<evidence type="ECO:0000313" key="5">
    <source>
        <dbReference type="EMBL" id="SDF63877.1"/>
    </source>
</evidence>
<dbReference type="EMBL" id="FNBE01000006">
    <property type="protein sequence ID" value="SDF63877.1"/>
    <property type="molecule type" value="Genomic_DNA"/>
</dbReference>
<name>A0A1G7MQ86_PSEOR</name>
<evidence type="ECO:0000256" key="2">
    <source>
        <dbReference type="ARBA" id="ARBA00022679"/>
    </source>
</evidence>
<dbReference type="AlphaFoldDB" id="A0A1G7MQ86"/>
<dbReference type="CDD" id="cd02440">
    <property type="entry name" value="AdoMet_MTases"/>
    <property type="match status" value="1"/>
</dbReference>
<organism evidence="5 6">
    <name type="scientific">Pseudonocardia oroxyli</name>
    <dbReference type="NCBI Taxonomy" id="366584"/>
    <lineage>
        <taxon>Bacteria</taxon>
        <taxon>Bacillati</taxon>
        <taxon>Actinomycetota</taxon>
        <taxon>Actinomycetes</taxon>
        <taxon>Pseudonocardiales</taxon>
        <taxon>Pseudonocardiaceae</taxon>
        <taxon>Pseudonocardia</taxon>
    </lineage>
</organism>
<keyword evidence="2 5" id="KW-0808">Transferase</keyword>
<keyword evidence="1 5" id="KW-0489">Methyltransferase</keyword>
<gene>
    <name evidence="5" type="ORF">SAMN05216377_10615</name>
</gene>
<sequence>MTVLLREFVRDPLATASITPSSAALTRAMVRPVPRAAPVVVELGPGTGVFTAALQERAPGRHVAVELHRGLAAALGERFPQVEVVTGSAQDLPAMLAERGVRTVDAVVSGLPWAAYAGGDLPRTIASVLGPQGVFTQFTYTWTRWAPPSRRQLGQLRAAFDELVLTRTIWANVPPALVYCARRPVERSG</sequence>
<keyword evidence="4" id="KW-0694">RNA-binding</keyword>
<dbReference type="OrthoDB" id="3528482at2"/>
<evidence type="ECO:0000313" key="6">
    <source>
        <dbReference type="Proteomes" id="UP000198967"/>
    </source>
</evidence>
<evidence type="ECO:0000256" key="1">
    <source>
        <dbReference type="ARBA" id="ARBA00022603"/>
    </source>
</evidence>
<dbReference type="GO" id="GO:0032259">
    <property type="term" value="P:methylation"/>
    <property type="evidence" value="ECO:0007669"/>
    <property type="project" value="UniProtKB-KW"/>
</dbReference>
<dbReference type="STRING" id="366584.SAMN05216377_10615"/>